<reference evidence="2 3" key="1">
    <citation type="journal article" date="2021" name="ISME Commun">
        <title>Automated analysis of genomic sequences facilitates high-throughput and comprehensive description of bacteria.</title>
        <authorList>
            <person name="Hitch T.C.A."/>
        </authorList>
    </citation>
    <scope>NUCLEOTIDE SEQUENCE [LARGE SCALE GENOMIC DNA]</scope>
    <source>
        <strain evidence="2 3">Sanger_04</strain>
    </source>
</reference>
<feature type="chain" id="PRO_5046979477" evidence="1">
    <location>
        <begin position="34"/>
        <end position="413"/>
    </location>
</feature>
<keyword evidence="1" id="KW-0732">Signal</keyword>
<evidence type="ECO:0000256" key="1">
    <source>
        <dbReference type="SAM" id="SignalP"/>
    </source>
</evidence>
<gene>
    <name evidence="2" type="ORF">OCV63_08370</name>
</gene>
<feature type="signal peptide" evidence="1">
    <location>
        <begin position="1"/>
        <end position="33"/>
    </location>
</feature>
<name>A0ABT2RY18_9FIRM</name>
<dbReference type="RefSeq" id="WP_158363389.1">
    <property type="nucleotide sequence ID" value="NZ_JAOQKC010000009.1"/>
</dbReference>
<proteinExistence type="predicted"/>
<organism evidence="2 3">
    <name type="scientific">Laedolimicola ammoniilytica</name>
    <dbReference type="NCBI Taxonomy" id="2981771"/>
    <lineage>
        <taxon>Bacteria</taxon>
        <taxon>Bacillati</taxon>
        <taxon>Bacillota</taxon>
        <taxon>Clostridia</taxon>
        <taxon>Lachnospirales</taxon>
        <taxon>Lachnospiraceae</taxon>
        <taxon>Laedolimicola</taxon>
    </lineage>
</organism>
<protein>
    <submittedName>
        <fullName evidence="2">DUF4430 domain-containing protein</fullName>
    </submittedName>
</protein>
<accession>A0ABT2RY18</accession>
<dbReference type="Proteomes" id="UP001652461">
    <property type="component" value="Unassembled WGS sequence"/>
</dbReference>
<evidence type="ECO:0000313" key="3">
    <source>
        <dbReference type="Proteomes" id="UP001652461"/>
    </source>
</evidence>
<keyword evidence="3" id="KW-1185">Reference proteome</keyword>
<sequence length="413" mass="45047">MNKARKNISKWLGMMLAVAMVFSLNLTSMTAKAATSIPQPKAQTEVTAPAGVAVTIGGQEAKFYQDTYKETYDDGGLTFIRTEFANKTELDDLSSVEVKITGAAVATKDTDVKFTNNSGVYSANLDLRNKAYTITIGTGENAKDYILAANIKAGTSVPTNDGYVVSAKINKIDAAITRFVNDDPCAGNPYYTQDKDNLIDWISITNYIQKDNVEKPTDTKATPLTYTLKNGTTGTATVDLSKGTAKVTIGKYVYTVKASFVASDVFVASPSTFWIDFQELRNSKDADETALAQAQEIEDAVSMYYEDEDTQKEFPVGTTNMKVLQTILQWCVDNGLISTDTTLGESTTYVAEINGLGEFSVGSLSGWMYTDNPDSSIKPEKWYTAPIGAASYQLAADSKIAWFYAVDYTTHPW</sequence>
<comment type="caution">
    <text evidence="2">The sequence shown here is derived from an EMBL/GenBank/DDBJ whole genome shotgun (WGS) entry which is preliminary data.</text>
</comment>
<dbReference type="EMBL" id="JAOQKC010000009">
    <property type="protein sequence ID" value="MCU6696910.1"/>
    <property type="molecule type" value="Genomic_DNA"/>
</dbReference>
<evidence type="ECO:0000313" key="2">
    <source>
        <dbReference type="EMBL" id="MCU6696910.1"/>
    </source>
</evidence>